<comment type="similarity">
    <text evidence="1">Belongs to the CutA family.</text>
</comment>
<dbReference type="InterPro" id="IPR011322">
    <property type="entry name" value="N-reg_PII-like_a/b"/>
</dbReference>
<dbReference type="InterPro" id="IPR004323">
    <property type="entry name" value="Ion_tolerance_CutA"/>
</dbReference>
<gene>
    <name evidence="2" type="ORF">COS09_00965</name>
</gene>
<evidence type="ECO:0000313" key="3">
    <source>
        <dbReference type="Proteomes" id="UP000230766"/>
    </source>
</evidence>
<dbReference type="InterPro" id="IPR015867">
    <property type="entry name" value="N-reg_PII/ATP_PRibTrfase_C"/>
</dbReference>
<dbReference type="Pfam" id="PF03091">
    <property type="entry name" value="CutA1"/>
    <property type="match status" value="1"/>
</dbReference>
<evidence type="ECO:0000313" key="2">
    <source>
        <dbReference type="EMBL" id="PIV65176.1"/>
    </source>
</evidence>
<reference evidence="3" key="1">
    <citation type="submission" date="2017-09" db="EMBL/GenBank/DDBJ databases">
        <title>Depth-based differentiation of microbial function through sediment-hosted aquifers and enrichment of novel symbionts in the deep terrestrial subsurface.</title>
        <authorList>
            <person name="Probst A.J."/>
            <person name="Ladd B."/>
            <person name="Jarett J.K."/>
            <person name="Geller-Mcgrath D.E."/>
            <person name="Sieber C.M.K."/>
            <person name="Emerson J.B."/>
            <person name="Anantharaman K."/>
            <person name="Thomas B.C."/>
            <person name="Malmstrom R."/>
            <person name="Stieglmeier M."/>
            <person name="Klingl A."/>
            <person name="Woyke T."/>
            <person name="Ryan C.M."/>
            <person name="Banfield J.F."/>
        </authorList>
    </citation>
    <scope>NUCLEOTIDE SEQUENCE [LARGE SCALE GENOMIC DNA]</scope>
</reference>
<dbReference type="SUPFAM" id="SSF54913">
    <property type="entry name" value="GlnB-like"/>
    <property type="match status" value="1"/>
</dbReference>
<dbReference type="EMBL" id="PETJ01000023">
    <property type="protein sequence ID" value="PIV65176.1"/>
    <property type="molecule type" value="Genomic_DNA"/>
</dbReference>
<dbReference type="AlphaFoldDB" id="A0A2M7EBQ2"/>
<comment type="caution">
    <text evidence="2">The sequence shown here is derived from an EMBL/GenBank/DDBJ whole genome shotgun (WGS) entry which is preliminary data.</text>
</comment>
<sequence length="100" mass="11852">MIFVYSTFPSKKEAKEIGERLVKNKLAACVNIFPIESIYHWQKKIVKDREFATFIKTKKENFKKIEKFILKNHSYAAPCILEIPIGRVTKKFLKWLNENC</sequence>
<protein>
    <submittedName>
        <fullName evidence="2">Divalent-cation tolerance protein CutA</fullName>
    </submittedName>
</protein>
<dbReference type="PANTHER" id="PTHR23419">
    <property type="entry name" value="DIVALENT CATION TOLERANCE CUTA-RELATED"/>
    <property type="match status" value="1"/>
</dbReference>
<dbReference type="PANTHER" id="PTHR23419:SF8">
    <property type="entry name" value="FI09726P"/>
    <property type="match status" value="1"/>
</dbReference>
<evidence type="ECO:0000256" key="1">
    <source>
        <dbReference type="ARBA" id="ARBA00010169"/>
    </source>
</evidence>
<accession>A0A2M7EBQ2</accession>
<dbReference type="Gene3D" id="3.30.70.120">
    <property type="match status" value="1"/>
</dbReference>
<organism evidence="2 3">
    <name type="scientific">Candidatus Nealsonbacteria bacterium CG01_land_8_20_14_3_00_12</name>
    <dbReference type="NCBI Taxonomy" id="1974697"/>
    <lineage>
        <taxon>Bacteria</taxon>
        <taxon>Candidatus Nealsoniibacteriota</taxon>
    </lineage>
</organism>
<name>A0A2M7EBQ2_9BACT</name>
<proteinExistence type="inferred from homology"/>
<dbReference type="GO" id="GO:0010038">
    <property type="term" value="P:response to metal ion"/>
    <property type="evidence" value="ECO:0007669"/>
    <property type="project" value="InterPro"/>
</dbReference>
<dbReference type="Proteomes" id="UP000230766">
    <property type="component" value="Unassembled WGS sequence"/>
</dbReference>
<dbReference type="GO" id="GO:0005507">
    <property type="term" value="F:copper ion binding"/>
    <property type="evidence" value="ECO:0007669"/>
    <property type="project" value="TreeGrafter"/>
</dbReference>